<comment type="caution">
    <text evidence="1">The sequence shown here is derived from an EMBL/GenBank/DDBJ whole genome shotgun (WGS) entry which is preliminary data.</text>
</comment>
<accession>A0ACB9X8Z8</accession>
<evidence type="ECO:0000313" key="1">
    <source>
        <dbReference type="EMBL" id="KAI4823308.1"/>
    </source>
</evidence>
<dbReference type="Proteomes" id="UP001057452">
    <property type="component" value="Chromosome 7"/>
</dbReference>
<name>A0ACB9X8Z8_CHAAC</name>
<evidence type="ECO:0000313" key="2">
    <source>
        <dbReference type="Proteomes" id="UP001057452"/>
    </source>
</evidence>
<dbReference type="EMBL" id="CM043791">
    <property type="protein sequence ID" value="KAI4823308.1"/>
    <property type="molecule type" value="Genomic_DNA"/>
</dbReference>
<gene>
    <name evidence="1" type="ORF">KUCAC02_011901</name>
</gene>
<keyword evidence="2" id="KW-1185">Reference proteome</keyword>
<reference evidence="1" key="1">
    <citation type="submission" date="2022-05" db="EMBL/GenBank/DDBJ databases">
        <title>Chromosome-level genome of Chaenocephalus aceratus.</title>
        <authorList>
            <person name="Park H."/>
        </authorList>
    </citation>
    <scope>NUCLEOTIDE SEQUENCE</scope>
    <source>
        <strain evidence="1">KU_202001</strain>
    </source>
</reference>
<proteinExistence type="predicted"/>
<protein>
    <submittedName>
        <fullName evidence="1">Uncharacterized protein</fullName>
    </submittedName>
</protein>
<sequence length="129" mass="13907">MPYLGSEDTERELRRLCVTPTSSPTPLRYRNTVLKVLRAMSQGVDVSGLFSEMVKACATADIVQKKLVYVFLCSYAALKPRAVSAGHQHAEEGLPGTPTHGAQPGPQEHDQPPVSCCTQGPQTLSGLQD</sequence>
<organism evidence="1 2">
    <name type="scientific">Chaenocephalus aceratus</name>
    <name type="common">Blackfin icefish</name>
    <name type="synonym">Chaenichthys aceratus</name>
    <dbReference type="NCBI Taxonomy" id="36190"/>
    <lineage>
        <taxon>Eukaryota</taxon>
        <taxon>Metazoa</taxon>
        <taxon>Chordata</taxon>
        <taxon>Craniata</taxon>
        <taxon>Vertebrata</taxon>
        <taxon>Euteleostomi</taxon>
        <taxon>Actinopterygii</taxon>
        <taxon>Neopterygii</taxon>
        <taxon>Teleostei</taxon>
        <taxon>Neoteleostei</taxon>
        <taxon>Acanthomorphata</taxon>
        <taxon>Eupercaria</taxon>
        <taxon>Perciformes</taxon>
        <taxon>Notothenioidei</taxon>
        <taxon>Channichthyidae</taxon>
        <taxon>Chaenocephalus</taxon>
    </lineage>
</organism>